<proteinExistence type="predicted"/>
<accession>A0ACC2RYY8</accession>
<dbReference type="EC" id="2.5.1.47" evidence="1"/>
<sequence>MDSSKTSILVSGALIAGISITLVVQTLLKCQKKSGPGFFKRLCCSNSSTELEQLPPPWLRVKDGEEIKVGVEGLIGETPLVLIRSLSRETKCRILAKVEFLNPGGSTKDRVGKGLIKEAEGSGLLVPHQGYTVYEGTVGSTGISLAMICRARGYNCHIVMPDDQAEEKYSALRALGATVEKVRPASIVDPGHFVNVARARAAANEKGFFANQFENLANFTTHQTTTGREILRQTGGNIDAFVAGAGTGGTLSGVAHCLKERSNNIIIALADPQGSGLYHKVEHGTLYTPEQSEGSRRRHQVDTVVEGVGMTRLTDNLLAGFDHIDMATSVTDQQAVSMSRFLMANDGFFVGSSSAVNCVAAVRLAKKLGPGSTVVTLLCDSGSRHGTKFWSDSALETNFNLTSAIPTSLDFVGDF</sequence>
<comment type="caution">
    <text evidence="1">The sequence shown here is derived from an EMBL/GenBank/DDBJ whole genome shotgun (WGS) entry which is preliminary data.</text>
</comment>
<evidence type="ECO:0000313" key="1">
    <source>
        <dbReference type="EMBL" id="KAJ9055259.1"/>
    </source>
</evidence>
<protein>
    <submittedName>
        <fullName evidence="1">Cysteine synthase 2</fullName>
        <ecNumber evidence="1">2.5.1.47</ecNumber>
    </submittedName>
</protein>
<dbReference type="EMBL" id="QTSX02006405">
    <property type="protein sequence ID" value="KAJ9055259.1"/>
    <property type="molecule type" value="Genomic_DNA"/>
</dbReference>
<keyword evidence="2" id="KW-1185">Reference proteome</keyword>
<dbReference type="Proteomes" id="UP001165960">
    <property type="component" value="Unassembled WGS sequence"/>
</dbReference>
<reference evidence="1" key="1">
    <citation type="submission" date="2022-04" db="EMBL/GenBank/DDBJ databases">
        <title>Genome of the entomopathogenic fungus Entomophthora muscae.</title>
        <authorList>
            <person name="Elya C."/>
            <person name="Lovett B.R."/>
            <person name="Lee E."/>
            <person name="Macias A.M."/>
            <person name="Hajek A.E."/>
            <person name="De Bivort B.L."/>
            <person name="Kasson M.T."/>
            <person name="De Fine Licht H.H."/>
            <person name="Stajich J.E."/>
        </authorList>
    </citation>
    <scope>NUCLEOTIDE SEQUENCE</scope>
    <source>
        <strain evidence="1">Berkeley</strain>
    </source>
</reference>
<keyword evidence="1" id="KW-0808">Transferase</keyword>
<name>A0ACC2RYY8_9FUNG</name>
<gene>
    <name evidence="1" type="primary">cys12_1</name>
    <name evidence="1" type="ORF">DSO57_1005669</name>
</gene>
<organism evidence="1 2">
    <name type="scientific">Entomophthora muscae</name>
    <dbReference type="NCBI Taxonomy" id="34485"/>
    <lineage>
        <taxon>Eukaryota</taxon>
        <taxon>Fungi</taxon>
        <taxon>Fungi incertae sedis</taxon>
        <taxon>Zoopagomycota</taxon>
        <taxon>Entomophthoromycotina</taxon>
        <taxon>Entomophthoromycetes</taxon>
        <taxon>Entomophthorales</taxon>
        <taxon>Entomophthoraceae</taxon>
        <taxon>Entomophthora</taxon>
    </lineage>
</organism>
<evidence type="ECO:0000313" key="2">
    <source>
        <dbReference type="Proteomes" id="UP001165960"/>
    </source>
</evidence>